<dbReference type="SUPFAM" id="SSF143492">
    <property type="entry name" value="Prenyltransferase-like"/>
    <property type="match status" value="1"/>
</dbReference>
<evidence type="ECO:0000256" key="2">
    <source>
        <dbReference type="ARBA" id="ARBA00022602"/>
    </source>
</evidence>
<gene>
    <name evidence="4" type="ORF">DFR70_101629</name>
</gene>
<dbReference type="AlphaFoldDB" id="A0A318KBE7"/>
<keyword evidence="2" id="KW-0637">Prenyltransferase</keyword>
<dbReference type="Proteomes" id="UP000247569">
    <property type="component" value="Unassembled WGS sequence"/>
</dbReference>
<evidence type="ECO:0000313" key="5">
    <source>
        <dbReference type="Proteomes" id="UP000247569"/>
    </source>
</evidence>
<keyword evidence="5" id="KW-1185">Reference proteome</keyword>
<reference evidence="4 5" key="1">
    <citation type="submission" date="2018-05" db="EMBL/GenBank/DDBJ databases">
        <title>Genomic Encyclopedia of Type Strains, Phase IV (KMG-IV): sequencing the most valuable type-strain genomes for metagenomic binning, comparative biology and taxonomic classification.</title>
        <authorList>
            <person name="Goeker M."/>
        </authorList>
    </citation>
    <scope>NUCLEOTIDE SEQUENCE [LARGE SCALE GENOMIC DNA]</scope>
    <source>
        <strain evidence="4 5">DSM 44704</strain>
    </source>
</reference>
<name>A0A318KBE7_9NOCA</name>
<keyword evidence="3 4" id="KW-0808">Transferase</keyword>
<accession>A0A318KBE7</accession>
<dbReference type="Pfam" id="PF11468">
    <property type="entry name" value="PTase_Orf2"/>
    <property type="match status" value="1"/>
</dbReference>
<dbReference type="OrthoDB" id="4515750at2"/>
<dbReference type="InterPro" id="IPR020965">
    <property type="entry name" value="Prenyltransferase_CloQ"/>
</dbReference>
<dbReference type="GO" id="GO:0004659">
    <property type="term" value="F:prenyltransferase activity"/>
    <property type="evidence" value="ECO:0007669"/>
    <property type="project" value="UniProtKB-KW"/>
</dbReference>
<dbReference type="EMBL" id="QJKF01000001">
    <property type="protein sequence ID" value="PXX71207.1"/>
    <property type="molecule type" value="Genomic_DNA"/>
</dbReference>
<evidence type="ECO:0000256" key="1">
    <source>
        <dbReference type="ARBA" id="ARBA00005368"/>
    </source>
</evidence>
<protein>
    <submittedName>
        <fullName evidence="4">Aromatic prenyltransferase Orf2</fullName>
    </submittedName>
</protein>
<dbReference type="SFLD" id="SFLDG01163">
    <property type="entry name" value="II"/>
    <property type="match status" value="1"/>
</dbReference>
<comment type="caution">
    <text evidence="4">The sequence shown here is derived from an EMBL/GenBank/DDBJ whole genome shotgun (WGS) entry which is preliminary data.</text>
</comment>
<dbReference type="RefSeq" id="WP_040742653.1">
    <property type="nucleotide sequence ID" value="NZ_QJKF01000001.1"/>
</dbReference>
<organism evidence="4 5">
    <name type="scientific">Nocardia tenerifensis</name>
    <dbReference type="NCBI Taxonomy" id="228006"/>
    <lineage>
        <taxon>Bacteria</taxon>
        <taxon>Bacillati</taxon>
        <taxon>Actinomycetota</taxon>
        <taxon>Actinomycetes</taxon>
        <taxon>Mycobacteriales</taxon>
        <taxon>Nocardiaceae</taxon>
        <taxon>Nocardia</taxon>
    </lineage>
</organism>
<dbReference type="SFLD" id="SFLDS00036">
    <property type="entry name" value="Aromatic_Prenyltransferase"/>
    <property type="match status" value="1"/>
</dbReference>
<proteinExistence type="inferred from homology"/>
<comment type="similarity">
    <text evidence="1">Belongs to the aromatic prenyltransferase family.</text>
</comment>
<evidence type="ECO:0000313" key="4">
    <source>
        <dbReference type="EMBL" id="PXX71207.1"/>
    </source>
</evidence>
<dbReference type="InterPro" id="IPR036239">
    <property type="entry name" value="PrenylTrfase-like_sf"/>
</dbReference>
<sequence>MSASGVTAEILRRDLREFARLAESRYDPGVVDAVLAALDGVWGDSWLAVRTTTHPPPARQVSVRFMNLPASADPVGRLRAAGLLDFAGHPMEQLVSADVPVDWGVDVAIDRGVQKIWLVFQDLIEVDRILGFPGMPASARAHAEQLRRWSDGEFALLALDFLNRTMNLYAQILPPGRLGAADIADILRELDFVAADEDELAALGRPYTVYATFAWNSPRVQRICFPARYTAETFPAIDPVLSRFVDGAPCAGPGPHGFAFYAAYGASGRYYKVQADYTSPLSHALPGGADLPGGIDLSQNR</sequence>
<dbReference type="InterPro" id="IPR033964">
    <property type="entry name" value="ABBA"/>
</dbReference>
<evidence type="ECO:0000256" key="3">
    <source>
        <dbReference type="ARBA" id="ARBA00022679"/>
    </source>
</evidence>